<dbReference type="GeneID" id="93259151"/>
<protein>
    <submittedName>
        <fullName evidence="1">MutT/NUDIX family protein</fullName>
    </submittedName>
</protein>
<dbReference type="AlphaFoldDB" id="A0A0C5CL98"/>
<dbReference type="Proteomes" id="UP000070376">
    <property type="component" value="Unassembled WGS sequence"/>
</dbReference>
<reference evidence="4" key="3">
    <citation type="submission" date="2016-01" db="EMBL/GenBank/DDBJ databases">
        <authorList>
            <person name="Mitreva M."/>
            <person name="Pepin K.H."/>
            <person name="Mihindukulasuriya K.A."/>
            <person name="Fulton R."/>
            <person name="Fronick C."/>
            <person name="O'Laughlin M."/>
            <person name="Miner T."/>
            <person name="Herter B."/>
            <person name="Rosa B.A."/>
            <person name="Cordes M."/>
            <person name="Tomlinson C."/>
            <person name="Wollam A."/>
            <person name="Palsikar V.B."/>
            <person name="Mardis E.R."/>
            <person name="Wilson R.K."/>
        </authorList>
    </citation>
    <scope>NUCLEOTIDE SEQUENCE [LARGE SCALE GENOMIC DNA]</scope>
    <source>
        <strain evidence="4">GED7749B</strain>
    </source>
</reference>
<dbReference type="Proteomes" id="UP000032024">
    <property type="component" value="Chromosome"/>
</dbReference>
<reference evidence="2" key="4">
    <citation type="submission" date="2016-01" db="EMBL/GenBank/DDBJ databases">
        <authorList>
            <person name="Oliw E.H."/>
        </authorList>
    </citation>
    <scope>NUCLEOTIDE SEQUENCE [LARGE SCALE GENOMIC DNA]</scope>
    <source>
        <strain evidence="2">GED7749B</strain>
    </source>
</reference>
<dbReference type="EMBL" id="CP010525">
    <property type="protein sequence ID" value="AJO22142.1"/>
    <property type="molecule type" value="Genomic_DNA"/>
</dbReference>
<dbReference type="RefSeq" id="WP_014097652.1">
    <property type="nucleotide sequence ID" value="NZ_CP010525.1"/>
</dbReference>
<evidence type="ECO:0000313" key="3">
    <source>
        <dbReference type="Proteomes" id="UP000032024"/>
    </source>
</evidence>
<name>A0A0C5CL98_HEYCO</name>
<evidence type="ECO:0000313" key="2">
    <source>
        <dbReference type="EMBL" id="KWZ82807.1"/>
    </source>
</evidence>
<evidence type="ECO:0000313" key="4">
    <source>
        <dbReference type="Proteomes" id="UP000070376"/>
    </source>
</evidence>
<organism evidence="2 4">
    <name type="scientific">Heyndrickxia coagulans</name>
    <name type="common">Weizmannia coagulans</name>
    <dbReference type="NCBI Taxonomy" id="1398"/>
    <lineage>
        <taxon>Bacteria</taxon>
        <taxon>Bacillati</taxon>
        <taxon>Bacillota</taxon>
        <taxon>Bacilli</taxon>
        <taxon>Bacillales</taxon>
        <taxon>Bacillaceae</taxon>
        <taxon>Heyndrickxia</taxon>
    </lineage>
</organism>
<reference evidence="1" key="1">
    <citation type="submission" date="2015-01" db="EMBL/GenBank/DDBJ databases">
        <title>Comparative genome analysis of Bacillus coagulans HM-08, Clostridium butyricum HM-68, Bacillus subtilis HM-66 and Bacillus licheniformis BL-09.</title>
        <authorList>
            <person name="Zhang H."/>
        </authorList>
    </citation>
    <scope>NUCLEOTIDE SEQUENCE [LARGE SCALE GENOMIC DNA]</scope>
    <source>
        <strain evidence="1">HM-08</strain>
    </source>
</reference>
<reference evidence="3" key="2">
    <citation type="submission" date="2015-01" db="EMBL/GenBank/DDBJ databases">
        <title>Comparative genome analysis of Bacillus coagulans HM-08, Clostridium butyricum HM-68, Bacillus subtilis HM-66 and Bacillus paralicheniformis BL-09.</title>
        <authorList>
            <person name="Zhang H."/>
        </authorList>
    </citation>
    <scope>NUCLEOTIDE SEQUENCE [LARGE SCALE GENOMIC DNA]</scope>
    <source>
        <strain evidence="3">HM-08</strain>
    </source>
</reference>
<dbReference type="InterPro" id="IPR015797">
    <property type="entry name" value="NUDIX_hydrolase-like_dom_sf"/>
</dbReference>
<dbReference type="Gene3D" id="3.90.79.10">
    <property type="entry name" value="Nucleoside Triphosphate Pyrophosphohydrolase"/>
    <property type="match status" value="1"/>
</dbReference>
<gene>
    <name evidence="2" type="ORF">HMPREF3213_01567</name>
    <name evidence="1" type="ORF">SB48_HM08orf02114</name>
</gene>
<dbReference type="SUPFAM" id="SSF55811">
    <property type="entry name" value="Nudix"/>
    <property type="match status" value="1"/>
</dbReference>
<dbReference type="EMBL" id="LRPN01000048">
    <property type="protein sequence ID" value="KWZ82807.1"/>
    <property type="molecule type" value="Genomic_DNA"/>
</dbReference>
<accession>A0A0C5CL98</accession>
<proteinExistence type="predicted"/>
<dbReference type="PATRIC" id="fig|1398.18.peg.1369"/>
<dbReference type="STRING" id="1398.AB434_3913"/>
<evidence type="ECO:0000313" key="1">
    <source>
        <dbReference type="EMBL" id="AJO22142.1"/>
    </source>
</evidence>
<sequence>METDYKKACGAYAVIFDAKKEKVGVVPSGSGYRLPGGEISRGESELACLMRTVGAELEIAGFLGKAAQETGARSMDEGLFYLGKWEQPRKGSHNLEWLNLHEAVEKMAGAHHQWAVQEGISAVQTSTWF</sequence>
<keyword evidence="3" id="KW-1185">Reference proteome</keyword>